<name>A0AAJ1HQN3_LIMMU</name>
<protein>
    <submittedName>
        <fullName evidence="1">Uncharacterized protein</fullName>
    </submittedName>
</protein>
<comment type="caution">
    <text evidence="1">The sequence shown here is derived from an EMBL/GenBank/DDBJ whole genome shotgun (WGS) entry which is preliminary data.</text>
</comment>
<dbReference type="AlphaFoldDB" id="A0AAJ1HQN3"/>
<dbReference type="EMBL" id="JAQOND010000032">
    <property type="protein sequence ID" value="MDC2828438.1"/>
    <property type="molecule type" value="Genomic_DNA"/>
</dbReference>
<evidence type="ECO:0000313" key="2">
    <source>
        <dbReference type="Proteomes" id="UP001218021"/>
    </source>
</evidence>
<dbReference type="Proteomes" id="UP001218021">
    <property type="component" value="Unassembled WGS sequence"/>
</dbReference>
<organism evidence="1 2">
    <name type="scientific">Limosilactobacillus mucosae</name>
    <name type="common">Lactobacillus mucosae</name>
    <dbReference type="NCBI Taxonomy" id="97478"/>
    <lineage>
        <taxon>Bacteria</taxon>
        <taxon>Bacillati</taxon>
        <taxon>Bacillota</taxon>
        <taxon>Bacilli</taxon>
        <taxon>Lactobacillales</taxon>
        <taxon>Lactobacillaceae</taxon>
        <taxon>Limosilactobacillus</taxon>
    </lineage>
</organism>
<proteinExistence type="predicted"/>
<dbReference type="RefSeq" id="WP_272207388.1">
    <property type="nucleotide sequence ID" value="NZ_JAQONC010000001.1"/>
</dbReference>
<accession>A0AAJ1HQN3</accession>
<evidence type="ECO:0000313" key="1">
    <source>
        <dbReference type="EMBL" id="MDC2828438.1"/>
    </source>
</evidence>
<reference evidence="1" key="1">
    <citation type="submission" date="2023-01" db="EMBL/GenBank/DDBJ databases">
        <title>Genome analysis of 13 Lactobacillus isolated from gut of wild boar.</title>
        <authorList>
            <person name="Papp P."/>
            <person name="Libisch B."/>
            <person name="Nagy T."/>
            <person name="Olasz F."/>
        </authorList>
    </citation>
    <scope>NUCLEOTIDE SEQUENCE</scope>
    <source>
        <strain evidence="1">F108</strain>
    </source>
</reference>
<gene>
    <name evidence="1" type="ORF">PO158_09115</name>
</gene>
<sequence>MATQTTIKPTEATVKQAYANLILRYAEHVPVGMLSRKNPKLLAATYLLVNLVREDADYNYWREDLWDAEVKDLEGFLNELSCDEKLMALVDGETSFYALPWRTMAQHDEIIKLIQERLRKYITAWSYSLGGVSELASVRKQLASVRKQIALQKRLNRDGKALSQKLTAEDRVQRRINQMLHGKDQ</sequence>